<feature type="domain" description="Methylene-tetrahydrofolate reductase C-terminal-like" evidence="1">
    <location>
        <begin position="111"/>
        <end position="205"/>
    </location>
</feature>
<name>A0A7C4NRV2_9BACT</name>
<dbReference type="Pfam" id="PF12225">
    <property type="entry name" value="DUF5981"/>
    <property type="match status" value="1"/>
</dbReference>
<accession>A0A7C4NRV2</accession>
<dbReference type="EMBL" id="DSZN01000070">
    <property type="protein sequence ID" value="HGQ85500.1"/>
    <property type="molecule type" value="Genomic_DNA"/>
</dbReference>
<sequence>MVITKIKPLDEILEYIESYDKILLLGCSECDFGCSTGVGEEVKKFAEKIKEEREKLGKPVKILKKILTKQCDPSALKPLEDFKDKVSAIISLGCGVGVNLIADLYPKMEVYPGVNTLFLGAKIKEGYWVEKCRACGDCIIGYTAGLCPITRCPKNLLNGPCGGVKNGICEVKKTLPCIWYKIVMRLKNREKLEKLMKIWEAKDWRSAGGEGVRELREE</sequence>
<comment type="caution">
    <text evidence="2">The sequence shown here is derived from an EMBL/GenBank/DDBJ whole genome shotgun (WGS) entry which is preliminary data.</text>
</comment>
<organism evidence="2">
    <name type="scientific">Thermodesulfobacterium geofontis</name>
    <dbReference type="NCBI Taxonomy" id="1295609"/>
    <lineage>
        <taxon>Bacteria</taxon>
        <taxon>Pseudomonadati</taxon>
        <taxon>Thermodesulfobacteriota</taxon>
        <taxon>Thermodesulfobacteria</taxon>
        <taxon>Thermodesulfobacteriales</taxon>
        <taxon>Thermodesulfobacteriaceae</taxon>
        <taxon>Thermodesulfobacterium</taxon>
    </lineage>
</organism>
<dbReference type="InterPro" id="IPR022026">
    <property type="entry name" value="DUF5981"/>
</dbReference>
<evidence type="ECO:0000259" key="1">
    <source>
        <dbReference type="Pfam" id="PF12225"/>
    </source>
</evidence>
<protein>
    <recommendedName>
        <fullName evidence="1">Methylene-tetrahydrofolate reductase C-terminal-like domain-containing protein</fullName>
    </recommendedName>
</protein>
<gene>
    <name evidence="2" type="ORF">ENT66_03900</name>
</gene>
<evidence type="ECO:0000313" key="2">
    <source>
        <dbReference type="EMBL" id="HGQ85500.1"/>
    </source>
</evidence>
<dbReference type="AlphaFoldDB" id="A0A7C4NRV2"/>
<dbReference type="PANTHER" id="PTHR38755:SF1">
    <property type="entry name" value="METHYLENE-TETRAHYDROFOLATE REDUCTASE C-TERMINAL DOMAIN-CONTAINING PROTEIN"/>
    <property type="match status" value="1"/>
</dbReference>
<reference evidence="2" key="1">
    <citation type="journal article" date="2020" name="mSystems">
        <title>Genome- and Community-Level Interaction Insights into Carbon Utilization and Element Cycling Functions of Hydrothermarchaeota in Hydrothermal Sediment.</title>
        <authorList>
            <person name="Zhou Z."/>
            <person name="Liu Y."/>
            <person name="Xu W."/>
            <person name="Pan J."/>
            <person name="Luo Z.H."/>
            <person name="Li M."/>
        </authorList>
    </citation>
    <scope>NUCLEOTIDE SEQUENCE [LARGE SCALE GENOMIC DNA]</scope>
    <source>
        <strain evidence="2">SpSt-6</strain>
    </source>
</reference>
<proteinExistence type="predicted"/>
<dbReference type="PANTHER" id="PTHR38755">
    <property type="entry name" value="5,10-METHYLENETETRAHYDROFOLATE REDUCTASE"/>
    <property type="match status" value="1"/>
</dbReference>